<dbReference type="PANTHER" id="PTHR14002:SF1">
    <property type="entry name" value="ENDOGLIN"/>
    <property type="match status" value="1"/>
</dbReference>
<dbReference type="InterPro" id="IPR001507">
    <property type="entry name" value="ZP_dom"/>
</dbReference>
<protein>
    <recommendedName>
        <fullName evidence="6">ZP domain-containing protein</fullName>
    </recommendedName>
</protein>
<dbReference type="PROSITE" id="PS51257">
    <property type="entry name" value="PROKAR_LIPOPROTEIN"/>
    <property type="match status" value="1"/>
</dbReference>
<name>A0ABM3CN89_SALSA</name>
<dbReference type="Pfam" id="PF00100">
    <property type="entry name" value="Zona_pellucida"/>
    <property type="match status" value="3"/>
</dbReference>
<feature type="signal peptide" evidence="5">
    <location>
        <begin position="1"/>
        <end position="23"/>
    </location>
</feature>
<dbReference type="InterPro" id="IPR057774">
    <property type="entry name" value="D8C_UMOD/GP2/OIT3-like"/>
</dbReference>
<dbReference type="Gene3D" id="2.60.40.3210">
    <property type="entry name" value="Zona pellucida, ZP-N domain"/>
    <property type="match status" value="3"/>
</dbReference>
<feature type="compositionally biased region" description="Low complexity" evidence="4">
    <location>
        <begin position="199"/>
        <end position="838"/>
    </location>
</feature>
<evidence type="ECO:0000259" key="6">
    <source>
        <dbReference type="PROSITE" id="PS51034"/>
    </source>
</evidence>
<accession>A0ABM3CN89</accession>
<dbReference type="InterPro" id="IPR055355">
    <property type="entry name" value="ZP-C"/>
</dbReference>
<dbReference type="PANTHER" id="PTHR14002">
    <property type="entry name" value="ENDOGLIN/TGF-BETA RECEPTOR TYPE III"/>
    <property type="match status" value="1"/>
</dbReference>
<sequence>MMTAKWLFLLLVIISGLVVTSCGVCDMGEDCISVGGSSLCADPCQHYTILNDDWRATNNNANVYGEHCDKDVNWQGWYRLFLGNTSVQMPERCVDSYMCGTAFPMWLTDPHPQLLDGVVQRGVCGSWYGDCCSFRQNPIHVKACYGNYYVYKFVPAITCNLAYCADVNTKVCSTCRDDDTCMSEDKITWRCERKEQSSTTTPEPTTTSTKTTPVPETTNTTPVPGTITTTPVPGTITTTPVPGTITTTPVPGTITTTPVPGTITTTPVPGTITTTPVPGTTTATPVPGTITITPVPGTTIITPVPGTITTTPVPGTMTTTPVPVTMTTTPVTGTTIITPVPGTITTTPVPGTMTTTPVPVTMTTTPVPGTITTTPVPGTTIITPVPGTTTTTPVPGITTTTPVPKTPNLVPGTTTTTPVPGSPARTPVPETTTTTPVPETTNTTPVPGTITTTPVPGTITITPVRGTITTTPVPGTITTTPVPGTITITPVPGTITTTPVPGTMTTTPVPGTITTTPVPGSSTTTPVPGTITTTPVPGTMTTTPVPGSSTTIPVPGTTTATPVPGTITATPVPGAITTTPVPGTITTTPVPGTTTATPAPGTITTTPVPGTITTTPVPGSPTTTPVPGTTTATPVPGTITTTPVPGTTTATPVPGTTTATPVPGNITTTPVPGTTTPTPVPGTPNLVPGTITTTPVPETPTTTPVPEIITTTPVPGTIPTTPVPGTTTTTPVPGTITTTPVPGTTTATPVPGNITTTPVPGTTTPTPVPGTPNLVPGTITTTPVPETPTTTPVPEIITTTPVPGTIPTTPVPETTTTTQVPGTITTTPVPGITTTTPVPGTITTTPVPGSPNLLPGSPTTTPVPGTITTTPVPGSPTTTPVPGTITTTPVPGSPTTTPVPGTITTTPVPGSPTTTPVPGTTTTTPVPGSPTTTPVPGTITTTPVPGTITTTPLPGIITTTPVPGTITTTPVPGSTTAVPGTPITTPVPGTPSTTPVPETTTTITGPIPGTTIKEPTRPPITAPDLVCGWSLVQVGLNRAHLEAAGLSASSAHLADRRCSAHQEANGTVWYQVARREGRCGNTLETNTTHAVYSNSLFVYPVDGRNDSLSRPVSYPFSCVYPLETESSLDVALRPYLLPGNGVVRVGAKARASMSLYLNSNYTEPYPAGRVTLPVGSTLHVGVSVEESEAERYVVVLDNCYATESPSPDDLPRFYMIHHRCPSNRTQVRVEESGSSLRARFSALLFLYQGNYRDVFLHCSLSLCDQRRSSCSPVCSRRRSRSVSKSIPLKLLTIGPITCKGPESGSCVCSEEKLNRMMSSGILMTLLFFKHVTADSSGSVVTSCEACHGQATCLDSPVERERGDAFQTWSVTCTCQDGFVGDGITCYDLEFCAKGSCCRQGYRWSSELGCVDVDECSLPDQPCSPPQVCENTPGSFNCLVPPEDDLRSSPGSDSRSVQFQCGGRWCPVGEDCISVGGSSLCADPCQHYSVLNDDWRSTTNNGAANGYHCDTSVNWQGWYRLFLGNTSVQMPERCVESYMCGTEIPLWLPLAHPQLGDGVVQRSVCGHYYYDCCYWRQNPIHVKACYGNYYVYKFVATTRCNMAYCADVNTMVCSTCGVFDACVSDNETNWRCERKAPELVCGRSLLKVGLPNVYLEAAGLDASSAHLADHRCSAHEDRNGTVWYQVERREGRCGNTLETNTTHAVYSNSLFVYPVDGRNDSRPFSFPFSCVYPLETESSLDMAIRPLPLSDHKVVRVGAKAKAYMSLYRDSNYTQPYPAGQPVTLIAGSFLHVGVSVEESEAERFVVVLEDCYTTESPSPDNLPRSYMIQDRCPTNRTQVTVEESGSSLRARFSALLQGDYRYIFLHCSLSLCDQGSSSCTPVCSRRRSRSVSKSIRLKPLTIGPIIYPCQHYTVLNDDWRATNNNANVYGEHCDKDVNWQGWYRLFLGNTSVQMPERCVEMDMCGTHAPMWLTEPHPQLLDGVVQRGICGSWSGNCCSFQQTPIHVKACYGNYYVYKFVPAITCNLAYCADVNTKVCSTCRDDDTCMSEDKITWRCERKDLLTTKSNTELVEPVEISEKTINNQSVTSKATEISSQSRVSELNRMMSSGILMMLLFFKHVTADSSGVTVANSIQFSCGGTQCPVGQDCISVGGTLGCADPCQNYTALNDDWRATNNNDQVNGRSHCDQSINFQGWYRLFLGHTSVQMPERCVEINMCGTHAPMWLTEPHPQLLDGVVQRGVCGSWSGNCCLFQQTPIHVKACYGNYYVYKFVPAITCNLAYCADVNTKVCSTCRDDDTCMSEDKITWRCERKAPTPTTPRIPVTTTNPPIMAPEVVCGQSIIQVGLNRANLKAAGLNASTAHLADTMCSAHEDRNGTVWYQVERREGRCGNTLETNTTHAVYSNSLFVYPVDGRNDSLSRPVSYPFSCVYPLETESSLDVALRPYLLNSRGAVGVGAKARASMFLYRNSNYTESYPAGEVLLPIGSTLCVGVSVEESGMERFVVVLRDCYANQSPSPDNLPRTYMIQDRCPTNRTQVTVEESGSSLRARFSALLQGDYRYIFLHCSLSLCDQGSSSCTPVCSGRNSRSVSESVLLKPIAIGPISWAQSLE</sequence>
<dbReference type="PROSITE" id="PS01187">
    <property type="entry name" value="EGF_CA"/>
    <property type="match status" value="1"/>
</dbReference>
<dbReference type="RefSeq" id="XP_045548018.1">
    <property type="nucleotide sequence ID" value="XM_045692062.1"/>
</dbReference>
<evidence type="ECO:0000256" key="1">
    <source>
        <dbReference type="ARBA" id="ARBA00022536"/>
    </source>
</evidence>
<dbReference type="Proteomes" id="UP001652741">
    <property type="component" value="Chromosome ssa12"/>
</dbReference>
<keyword evidence="3" id="KW-1015">Disulfide bond</keyword>
<dbReference type="SMART" id="SM00241">
    <property type="entry name" value="ZP"/>
    <property type="match status" value="3"/>
</dbReference>
<dbReference type="CDD" id="cd00054">
    <property type="entry name" value="EGF_CA"/>
    <property type="match status" value="1"/>
</dbReference>
<dbReference type="InterPro" id="IPR042235">
    <property type="entry name" value="ZP-C_dom"/>
</dbReference>
<dbReference type="Gene3D" id="2.60.40.4100">
    <property type="entry name" value="Zona pellucida, ZP-C domain"/>
    <property type="match status" value="3"/>
</dbReference>
<dbReference type="PROSITE" id="PS51034">
    <property type="entry name" value="ZP_2"/>
    <property type="match status" value="3"/>
</dbReference>
<gene>
    <name evidence="8" type="primary">LOC106564346</name>
</gene>
<dbReference type="Pfam" id="PF23283">
    <property type="entry name" value="D8C_UMOD"/>
    <property type="match status" value="4"/>
</dbReference>
<organism evidence="7 8">
    <name type="scientific">Salmo salar</name>
    <name type="common">Atlantic salmon</name>
    <dbReference type="NCBI Taxonomy" id="8030"/>
    <lineage>
        <taxon>Eukaryota</taxon>
        <taxon>Metazoa</taxon>
        <taxon>Chordata</taxon>
        <taxon>Craniata</taxon>
        <taxon>Vertebrata</taxon>
        <taxon>Euteleostomi</taxon>
        <taxon>Actinopterygii</taxon>
        <taxon>Neopterygii</taxon>
        <taxon>Teleostei</taxon>
        <taxon>Protacanthopterygii</taxon>
        <taxon>Salmoniformes</taxon>
        <taxon>Salmonidae</taxon>
        <taxon>Salmoninae</taxon>
        <taxon>Salmo</taxon>
    </lineage>
</organism>
<dbReference type="Gene3D" id="2.10.25.10">
    <property type="entry name" value="Laminin"/>
    <property type="match status" value="2"/>
</dbReference>
<feature type="region of interest" description="Disordered" evidence="4">
    <location>
        <begin position="867"/>
        <end position="956"/>
    </location>
</feature>
<evidence type="ECO:0000313" key="8">
    <source>
        <dbReference type="RefSeq" id="XP_045548018.1"/>
    </source>
</evidence>
<keyword evidence="7" id="KW-1185">Reference proteome</keyword>
<evidence type="ECO:0000256" key="4">
    <source>
        <dbReference type="SAM" id="MobiDB-lite"/>
    </source>
</evidence>
<feature type="domain" description="ZP" evidence="6">
    <location>
        <begin position="1639"/>
        <end position="1890"/>
    </location>
</feature>
<evidence type="ECO:0000313" key="7">
    <source>
        <dbReference type="Proteomes" id="UP001652741"/>
    </source>
</evidence>
<feature type="domain" description="ZP" evidence="6">
    <location>
        <begin position="2336"/>
        <end position="2588"/>
    </location>
</feature>
<keyword evidence="2 5" id="KW-0732">Signal</keyword>
<feature type="region of interest" description="Disordered" evidence="4">
    <location>
        <begin position="192"/>
        <end position="838"/>
    </location>
</feature>
<feature type="region of interest" description="Disordered" evidence="4">
    <location>
        <begin position="970"/>
        <end position="1019"/>
    </location>
</feature>
<keyword evidence="1" id="KW-0245">EGF-like domain</keyword>
<feature type="domain" description="ZP" evidence="6">
    <location>
        <begin position="1026"/>
        <end position="1281"/>
    </location>
</feature>
<evidence type="ECO:0000256" key="3">
    <source>
        <dbReference type="ARBA" id="ARBA00023157"/>
    </source>
</evidence>
<feature type="chain" id="PRO_5046492311" description="ZP domain-containing protein" evidence="5">
    <location>
        <begin position="24"/>
        <end position="2610"/>
    </location>
</feature>
<dbReference type="InterPro" id="IPR018097">
    <property type="entry name" value="EGF_Ca-bd_CS"/>
</dbReference>
<evidence type="ECO:0000256" key="5">
    <source>
        <dbReference type="SAM" id="SignalP"/>
    </source>
</evidence>
<reference evidence="8" key="1">
    <citation type="submission" date="2025-08" db="UniProtKB">
        <authorList>
            <consortium name="RefSeq"/>
        </authorList>
    </citation>
    <scope>IDENTIFICATION</scope>
</reference>
<dbReference type="GeneID" id="106564346"/>
<evidence type="ECO:0000256" key="2">
    <source>
        <dbReference type="ARBA" id="ARBA00022729"/>
    </source>
</evidence>
<feature type="compositionally biased region" description="Low complexity" evidence="4">
    <location>
        <begin position="970"/>
        <end position="1013"/>
    </location>
</feature>
<proteinExistence type="predicted"/>